<dbReference type="EMBL" id="CAJNNV010025754">
    <property type="protein sequence ID" value="CAE8615942.1"/>
    <property type="molecule type" value="Genomic_DNA"/>
</dbReference>
<reference evidence="1" key="1">
    <citation type="submission" date="2021-02" db="EMBL/GenBank/DDBJ databases">
        <authorList>
            <person name="Dougan E. K."/>
            <person name="Rhodes N."/>
            <person name="Thang M."/>
            <person name="Chan C."/>
        </authorList>
    </citation>
    <scope>NUCLEOTIDE SEQUENCE</scope>
</reference>
<comment type="caution">
    <text evidence="1">The sequence shown here is derived from an EMBL/GenBank/DDBJ whole genome shotgun (WGS) entry which is preliminary data.</text>
</comment>
<dbReference type="GO" id="GO:0008374">
    <property type="term" value="F:O-acyltransferase activity"/>
    <property type="evidence" value="ECO:0007669"/>
    <property type="project" value="InterPro"/>
</dbReference>
<protein>
    <recommendedName>
        <fullName evidence="3">Group XV phospholipase A2</fullName>
    </recommendedName>
</protein>
<dbReference type="Gene3D" id="3.40.50.1820">
    <property type="entry name" value="alpha/beta hydrolase"/>
    <property type="match status" value="1"/>
</dbReference>
<dbReference type="InterPro" id="IPR003386">
    <property type="entry name" value="LACT/PDAT_acylTrfase"/>
</dbReference>
<dbReference type="OMA" id="VVNWLCY"/>
<evidence type="ECO:0000313" key="1">
    <source>
        <dbReference type="EMBL" id="CAE8615942.1"/>
    </source>
</evidence>
<evidence type="ECO:0000313" key="2">
    <source>
        <dbReference type="Proteomes" id="UP000654075"/>
    </source>
</evidence>
<dbReference type="SUPFAM" id="SSF53474">
    <property type="entry name" value="alpha/beta-Hydrolases"/>
    <property type="match status" value="1"/>
</dbReference>
<dbReference type="AlphaFoldDB" id="A0A813FP99"/>
<keyword evidence="2" id="KW-1185">Reference proteome</keyword>
<dbReference type="OrthoDB" id="190846at2759"/>
<dbReference type="Proteomes" id="UP000654075">
    <property type="component" value="Unassembled WGS sequence"/>
</dbReference>
<accession>A0A813FP99</accession>
<proteinExistence type="predicted"/>
<dbReference type="Pfam" id="PF02450">
    <property type="entry name" value="LCAT"/>
    <property type="match status" value="2"/>
</dbReference>
<dbReference type="InterPro" id="IPR029058">
    <property type="entry name" value="AB_hydrolase_fold"/>
</dbReference>
<dbReference type="GO" id="GO:0006629">
    <property type="term" value="P:lipid metabolic process"/>
    <property type="evidence" value="ECO:0007669"/>
    <property type="project" value="InterPro"/>
</dbReference>
<gene>
    <name evidence="1" type="ORF">PGLA1383_LOCUS33648</name>
</gene>
<evidence type="ECO:0008006" key="3">
    <source>
        <dbReference type="Google" id="ProtNLM"/>
    </source>
</evidence>
<sequence length="279" mass="30686">MVQTLVSAGLERNVSLRGAPYDFRYAPSSQVGADYIRSLKELIEQTASATGRRVSLVSHSMGCLQALYLLNQQSQAWKDKFIERWIPIAGPFGGAAKELKLHASGDAQGLPVDPLKIREEQRSYETNFWLAPVPRYFGSQVLVSTPSRNYTAADFEEFLGDIGYGAVGRRLWRRVANLTSALMPPGVPVTCMYSLGVKTPARFSYGPGGFDLQPQVEEGDGDGTVNDLSLRLCERWAEGNSAAKVVRFSGITHSGMLTDDRVLQSLLKELEDVQPQLVV</sequence>
<name>A0A813FP99_POLGL</name>
<organism evidence="1 2">
    <name type="scientific">Polarella glacialis</name>
    <name type="common">Dinoflagellate</name>
    <dbReference type="NCBI Taxonomy" id="89957"/>
    <lineage>
        <taxon>Eukaryota</taxon>
        <taxon>Sar</taxon>
        <taxon>Alveolata</taxon>
        <taxon>Dinophyceae</taxon>
        <taxon>Suessiales</taxon>
        <taxon>Suessiaceae</taxon>
        <taxon>Polarella</taxon>
    </lineage>
</organism>
<dbReference type="PANTHER" id="PTHR11440">
    <property type="entry name" value="LECITHIN-CHOLESTEROL ACYLTRANSFERASE-RELATED"/>
    <property type="match status" value="1"/>
</dbReference>